<dbReference type="Pfam" id="PF01261">
    <property type="entry name" value="AP_endonuc_2"/>
    <property type="match status" value="1"/>
</dbReference>
<comment type="caution">
    <text evidence="2">The sequence shown here is derived from an EMBL/GenBank/DDBJ whole genome shotgun (WGS) entry which is preliminary data.</text>
</comment>
<dbReference type="InterPro" id="IPR050312">
    <property type="entry name" value="IolE/XylAMocC-like"/>
</dbReference>
<dbReference type="EMBL" id="CASHTH010002711">
    <property type="protein sequence ID" value="CAI8034083.1"/>
    <property type="molecule type" value="Genomic_DNA"/>
</dbReference>
<feature type="domain" description="Xylose isomerase-like TIM barrel" evidence="1">
    <location>
        <begin position="21"/>
        <end position="255"/>
    </location>
</feature>
<protein>
    <recommendedName>
        <fullName evidence="1">Xylose isomerase-like TIM barrel domain-containing protein</fullName>
    </recommendedName>
</protein>
<dbReference type="Proteomes" id="UP001174909">
    <property type="component" value="Unassembled WGS sequence"/>
</dbReference>
<evidence type="ECO:0000259" key="1">
    <source>
        <dbReference type="Pfam" id="PF01261"/>
    </source>
</evidence>
<evidence type="ECO:0000313" key="3">
    <source>
        <dbReference type="Proteomes" id="UP001174909"/>
    </source>
</evidence>
<dbReference type="InterPro" id="IPR036237">
    <property type="entry name" value="Xyl_isomerase-like_sf"/>
</dbReference>
<dbReference type="PANTHER" id="PTHR12110:SF41">
    <property type="entry name" value="INOSOSE DEHYDRATASE"/>
    <property type="match status" value="1"/>
</dbReference>
<accession>A0AA35SRN2</accession>
<dbReference type="Gene3D" id="3.20.20.150">
    <property type="entry name" value="Divalent-metal-dependent TIM barrel enzymes"/>
    <property type="match status" value="1"/>
</dbReference>
<dbReference type="InterPro" id="IPR013022">
    <property type="entry name" value="Xyl_isomerase-like_TIM-brl"/>
</dbReference>
<organism evidence="2 3">
    <name type="scientific">Geodia barretti</name>
    <name type="common">Barrett's horny sponge</name>
    <dbReference type="NCBI Taxonomy" id="519541"/>
    <lineage>
        <taxon>Eukaryota</taxon>
        <taxon>Metazoa</taxon>
        <taxon>Porifera</taxon>
        <taxon>Demospongiae</taxon>
        <taxon>Heteroscleromorpha</taxon>
        <taxon>Tetractinellida</taxon>
        <taxon>Astrophorina</taxon>
        <taxon>Geodiidae</taxon>
        <taxon>Geodia</taxon>
    </lineage>
</organism>
<sequence>MFKLGVIGDEVSQDFATVVNFVKEFNLHSIEIRSVWDKLPHELTDTDIDEIKRLLDGTDIKIIGIASPFFKCDIGNAAERKEHLDILKGCIRTAKAFDTNLIRTFVFWDTGETEERWDEIIASYDEPRRMIDGEGIVLGMENESTTSLRTAKLTAEFIEQIDAPNIRGIWDPANEAHAKGGETPYPDAYNRMKPTMIHAHLKDAGPNPDTGEIESVPVGAGIIDWQGQLQALVDDGYEGHLCLETHWRSSLKIDEAILNRPAGQAFSEAGEEASRICIENLLTMIENLKQ</sequence>
<dbReference type="PANTHER" id="PTHR12110">
    <property type="entry name" value="HYDROXYPYRUVATE ISOMERASE"/>
    <property type="match status" value="1"/>
</dbReference>
<keyword evidence="3" id="KW-1185">Reference proteome</keyword>
<proteinExistence type="predicted"/>
<dbReference type="SUPFAM" id="SSF51658">
    <property type="entry name" value="Xylose isomerase-like"/>
    <property type="match status" value="1"/>
</dbReference>
<name>A0AA35SRN2_GEOBA</name>
<reference evidence="2" key="1">
    <citation type="submission" date="2023-03" db="EMBL/GenBank/DDBJ databases">
        <authorList>
            <person name="Steffen K."/>
            <person name="Cardenas P."/>
        </authorList>
    </citation>
    <scope>NUCLEOTIDE SEQUENCE</scope>
</reference>
<gene>
    <name evidence="2" type="ORF">GBAR_LOCUS19227</name>
</gene>
<dbReference type="AlphaFoldDB" id="A0AA35SRN2"/>
<evidence type="ECO:0000313" key="2">
    <source>
        <dbReference type="EMBL" id="CAI8034083.1"/>
    </source>
</evidence>